<dbReference type="Proteomes" id="UP000834106">
    <property type="component" value="Chromosome 15"/>
</dbReference>
<dbReference type="GO" id="GO:0003676">
    <property type="term" value="F:nucleic acid binding"/>
    <property type="evidence" value="ECO:0007669"/>
    <property type="project" value="InterPro"/>
</dbReference>
<dbReference type="AlphaFoldDB" id="A0AAD1ZWR2"/>
<dbReference type="Gene3D" id="3.30.110.20">
    <property type="entry name" value="Alba-like domain"/>
    <property type="match status" value="1"/>
</dbReference>
<sequence length="100" mass="11643">MEEITKGVSKMEIVESLEKNRIQVYNTEKPLFFYVNLAKFTILRSPFSSTLISPRDTCSHTMRLSFQYLEWDVDTGEEAIDERLQAVAAGSSDWHQWHTL</sequence>
<dbReference type="InterPro" id="IPR036882">
    <property type="entry name" value="Alba-like_dom_sf"/>
</dbReference>
<keyword evidence="2" id="KW-1185">Reference proteome</keyword>
<name>A0AAD1ZWR2_9LAMI</name>
<evidence type="ECO:0000313" key="1">
    <source>
        <dbReference type="EMBL" id="CAI9777003.1"/>
    </source>
</evidence>
<accession>A0AAD1ZWR2</accession>
<gene>
    <name evidence="1" type="ORF">FPE_LOCUS24433</name>
</gene>
<dbReference type="EMBL" id="OU503050">
    <property type="protein sequence ID" value="CAI9777003.1"/>
    <property type="molecule type" value="Genomic_DNA"/>
</dbReference>
<proteinExistence type="predicted"/>
<reference evidence="1" key="1">
    <citation type="submission" date="2023-05" db="EMBL/GenBank/DDBJ databases">
        <authorList>
            <person name="Huff M."/>
        </authorList>
    </citation>
    <scope>NUCLEOTIDE SEQUENCE</scope>
</reference>
<organism evidence="1 2">
    <name type="scientific">Fraxinus pennsylvanica</name>
    <dbReference type="NCBI Taxonomy" id="56036"/>
    <lineage>
        <taxon>Eukaryota</taxon>
        <taxon>Viridiplantae</taxon>
        <taxon>Streptophyta</taxon>
        <taxon>Embryophyta</taxon>
        <taxon>Tracheophyta</taxon>
        <taxon>Spermatophyta</taxon>
        <taxon>Magnoliopsida</taxon>
        <taxon>eudicotyledons</taxon>
        <taxon>Gunneridae</taxon>
        <taxon>Pentapetalae</taxon>
        <taxon>asterids</taxon>
        <taxon>lamiids</taxon>
        <taxon>Lamiales</taxon>
        <taxon>Oleaceae</taxon>
        <taxon>Oleeae</taxon>
        <taxon>Fraxinus</taxon>
    </lineage>
</organism>
<evidence type="ECO:0000313" key="2">
    <source>
        <dbReference type="Proteomes" id="UP000834106"/>
    </source>
</evidence>
<protein>
    <submittedName>
        <fullName evidence="1">Uncharacterized protein</fullName>
    </submittedName>
</protein>